<feature type="domain" description="HTH cro/C1-type" evidence="6">
    <location>
        <begin position="279"/>
        <end position="308"/>
    </location>
</feature>
<dbReference type="Gene3D" id="1.10.260.40">
    <property type="entry name" value="lambda repressor-like DNA-binding domains"/>
    <property type="match status" value="1"/>
</dbReference>
<organism evidence="7 8">
    <name type="scientific">Methylobacterium aquaticum</name>
    <dbReference type="NCBI Taxonomy" id="270351"/>
    <lineage>
        <taxon>Bacteria</taxon>
        <taxon>Pseudomonadati</taxon>
        <taxon>Pseudomonadota</taxon>
        <taxon>Alphaproteobacteria</taxon>
        <taxon>Hyphomicrobiales</taxon>
        <taxon>Methylobacteriaceae</taxon>
        <taxon>Methylobacterium</taxon>
    </lineage>
</organism>
<keyword evidence="7" id="KW-0614">Plasmid</keyword>
<comment type="catalytic activity">
    <reaction evidence="1">
        <text>ATP + protein L-histidine = ADP + protein N-phospho-L-histidine.</text>
        <dbReference type="EC" id="2.7.13.3"/>
    </reaction>
</comment>
<dbReference type="InterPro" id="IPR013655">
    <property type="entry name" value="PAS_fold_3"/>
</dbReference>
<evidence type="ECO:0000313" key="7">
    <source>
        <dbReference type="EMBL" id="BAQ49003.1"/>
    </source>
</evidence>
<keyword evidence="5" id="KW-0418">Kinase</keyword>
<evidence type="ECO:0000256" key="4">
    <source>
        <dbReference type="ARBA" id="ARBA00022679"/>
    </source>
</evidence>
<dbReference type="Pfam" id="PF01381">
    <property type="entry name" value="HTH_3"/>
    <property type="match status" value="1"/>
</dbReference>
<evidence type="ECO:0000313" key="8">
    <source>
        <dbReference type="Proteomes" id="UP000061432"/>
    </source>
</evidence>
<dbReference type="SUPFAM" id="SSF47413">
    <property type="entry name" value="lambda repressor-like DNA-binding domains"/>
    <property type="match status" value="1"/>
</dbReference>
<evidence type="ECO:0000256" key="5">
    <source>
        <dbReference type="ARBA" id="ARBA00022777"/>
    </source>
</evidence>
<dbReference type="Gene3D" id="2.10.70.100">
    <property type="match status" value="1"/>
</dbReference>
<gene>
    <name evidence="7" type="primary">atoS</name>
    <name evidence="7" type="ORF">Maq22A_1p33550</name>
</gene>
<dbReference type="RefSeq" id="WP_060850157.1">
    <property type="nucleotide sequence ID" value="NZ_AP014705.1"/>
</dbReference>
<dbReference type="InterPro" id="IPR052162">
    <property type="entry name" value="Sensor_kinase/Photoreceptor"/>
</dbReference>
<proteinExistence type="predicted"/>
<protein>
    <recommendedName>
        <fullName evidence="2">histidine kinase</fullName>
        <ecNumber evidence="2">2.7.13.3</ecNumber>
    </recommendedName>
</protein>
<dbReference type="InterPro" id="IPR001387">
    <property type="entry name" value="Cro/C1-type_HTH"/>
</dbReference>
<dbReference type="PANTHER" id="PTHR43304:SF1">
    <property type="entry name" value="PAC DOMAIN-CONTAINING PROTEIN"/>
    <property type="match status" value="1"/>
</dbReference>
<evidence type="ECO:0000256" key="3">
    <source>
        <dbReference type="ARBA" id="ARBA00022553"/>
    </source>
</evidence>
<dbReference type="SUPFAM" id="SSF55785">
    <property type="entry name" value="PYP-like sensor domain (PAS domain)"/>
    <property type="match status" value="2"/>
</dbReference>
<evidence type="ECO:0000256" key="2">
    <source>
        <dbReference type="ARBA" id="ARBA00012438"/>
    </source>
</evidence>
<accession>A0A0C6FKK9</accession>
<dbReference type="PATRIC" id="fig|270351.10.peg.6028"/>
<dbReference type="EMBL" id="AP014705">
    <property type="protein sequence ID" value="BAQ49003.1"/>
    <property type="molecule type" value="Genomic_DNA"/>
</dbReference>
<dbReference type="PROSITE" id="PS50943">
    <property type="entry name" value="HTH_CROC1"/>
    <property type="match status" value="1"/>
</dbReference>
<dbReference type="PANTHER" id="PTHR43304">
    <property type="entry name" value="PHYTOCHROME-LIKE PROTEIN CPH1"/>
    <property type="match status" value="1"/>
</dbReference>
<reference evidence="8" key="2">
    <citation type="submission" date="2015-01" db="EMBL/GenBank/DDBJ databases">
        <title>Complete genome sequence of Methylobacterium aquaticum strain 22A.</title>
        <authorList>
            <person name="Tani A."/>
            <person name="Ogura Y."/>
            <person name="Hayashi T."/>
        </authorList>
    </citation>
    <scope>NUCLEOTIDE SEQUENCE [LARGE SCALE GENOMIC DNA]</scope>
    <source>
        <strain evidence="8">MA-22A</strain>
        <plasmid evidence="8">Plasmid pMaq22A_1p DNA</plasmid>
    </source>
</reference>
<dbReference type="InterPro" id="IPR010982">
    <property type="entry name" value="Lambda_DNA-bd_dom_sf"/>
</dbReference>
<keyword evidence="4" id="KW-0808">Transferase</keyword>
<dbReference type="GO" id="GO:0003677">
    <property type="term" value="F:DNA binding"/>
    <property type="evidence" value="ECO:0007669"/>
    <property type="project" value="InterPro"/>
</dbReference>
<evidence type="ECO:0000259" key="6">
    <source>
        <dbReference type="PROSITE" id="PS50943"/>
    </source>
</evidence>
<dbReference type="GO" id="GO:0004673">
    <property type="term" value="F:protein histidine kinase activity"/>
    <property type="evidence" value="ECO:0007669"/>
    <property type="project" value="UniProtKB-EC"/>
</dbReference>
<evidence type="ECO:0000256" key="1">
    <source>
        <dbReference type="ARBA" id="ARBA00000085"/>
    </source>
</evidence>
<keyword evidence="3" id="KW-0597">Phosphoprotein</keyword>
<dbReference type="AlphaFoldDB" id="A0A0C6FKK9"/>
<dbReference type="CDD" id="cd00093">
    <property type="entry name" value="HTH_XRE"/>
    <property type="match status" value="1"/>
</dbReference>
<sequence>MHADDLKVRSDAFLKAIEDTGLVGTWHWSFASGEQRWSPGFVRLLGLSVHSVVPSYALFVDLVCPADRRRIASPADVLAGHVLPCALLRVIRPSGELRNLSVRSELRFAPDGRPTGLSGIALDVTDRARLSLMLQREQLRRRALYQATYAITYTVEPNNTYDFPPEMATAHGLDLAAIRSDPFLMVVPWERPAFRDAAMAVRSHVARFQETARERLADGEVRRFRIIGVPLWDPAGRYLGRAGMKYPIHDSGAPSSGTAPPLDGAIRRGLEDGVEASHLRAARGLLDWSMAQLAAASGVSLSTVKRLEDGSEIRGARSRVKAIAALRAAGIRFMMMDGGQIAVTKA</sequence>
<dbReference type="InterPro" id="IPR035965">
    <property type="entry name" value="PAS-like_dom_sf"/>
</dbReference>
<dbReference type="EC" id="2.7.13.3" evidence="2"/>
<geneLocation type="plasmid" evidence="8">
    <name>pMaq22A_1p DNA</name>
</geneLocation>
<dbReference type="Pfam" id="PF08447">
    <property type="entry name" value="PAS_3"/>
    <property type="match status" value="1"/>
</dbReference>
<dbReference type="Gene3D" id="3.30.450.20">
    <property type="entry name" value="PAS domain"/>
    <property type="match status" value="2"/>
</dbReference>
<dbReference type="KEGG" id="maqu:Maq22A_1p33550"/>
<name>A0A0C6FKK9_9HYPH</name>
<reference evidence="7 8" key="1">
    <citation type="journal article" date="2015" name="Genome Announc.">
        <title>Complete Genome Sequence of Methylobacterium aquaticum Strain 22A, Isolated from Racomitrium japonicum Moss.</title>
        <authorList>
            <person name="Tani A."/>
            <person name="Ogura Y."/>
            <person name="Hayashi T."/>
            <person name="Kimbara K."/>
        </authorList>
    </citation>
    <scope>NUCLEOTIDE SEQUENCE [LARGE SCALE GENOMIC DNA]</scope>
    <source>
        <strain evidence="7 8">MA-22A</strain>
        <plasmid evidence="8">Plasmid pMaq22A_1p DNA</plasmid>
    </source>
</reference>
<dbReference type="Proteomes" id="UP000061432">
    <property type="component" value="Plasmid pMaq22A_1p"/>
</dbReference>